<accession>A0AAP0RK29</accession>
<comment type="caution">
    <text evidence="2">The sequence shown here is derived from an EMBL/GenBank/DDBJ whole genome shotgun (WGS) entry which is preliminary data.</text>
</comment>
<dbReference type="EMBL" id="JBBPBK010000010">
    <property type="protein sequence ID" value="KAK9277576.1"/>
    <property type="molecule type" value="Genomic_DNA"/>
</dbReference>
<protein>
    <submittedName>
        <fullName evidence="2">Uncharacterized protein</fullName>
    </submittedName>
</protein>
<gene>
    <name evidence="2" type="ORF">L1049_007121</name>
</gene>
<sequence length="186" mass="19975">MGNACASSGDSENVIPDAADVKLEKSETLAAKPKFGLHTGKSAAEERSFQKYESAFEISQPSKIAAKVLSKLHIRGGCDYGKEKDEGVRQNGSTDTSIRNEGRNEPGSPRCSKVTTSYQCTVDPEDMGENPDKTNSSFVSKRACLNLNVHNIPNVCKESSSVIASTRECCECLGVPRPGKSITTKL</sequence>
<name>A0AAP0RK29_LIQFO</name>
<keyword evidence="3" id="KW-1185">Reference proteome</keyword>
<proteinExistence type="predicted"/>
<evidence type="ECO:0000313" key="3">
    <source>
        <dbReference type="Proteomes" id="UP001415857"/>
    </source>
</evidence>
<dbReference type="AlphaFoldDB" id="A0AAP0RK29"/>
<dbReference type="Proteomes" id="UP001415857">
    <property type="component" value="Unassembled WGS sequence"/>
</dbReference>
<evidence type="ECO:0000256" key="1">
    <source>
        <dbReference type="SAM" id="MobiDB-lite"/>
    </source>
</evidence>
<reference evidence="2 3" key="1">
    <citation type="journal article" date="2024" name="Plant J.">
        <title>Genome sequences and population genomics reveal climatic adaptation and genomic divergence between two closely related sweetgum species.</title>
        <authorList>
            <person name="Xu W.Q."/>
            <person name="Ren C.Q."/>
            <person name="Zhang X.Y."/>
            <person name="Comes H.P."/>
            <person name="Liu X.H."/>
            <person name="Li Y.G."/>
            <person name="Kettle C.J."/>
            <person name="Jalonen R."/>
            <person name="Gaisberger H."/>
            <person name="Ma Y.Z."/>
            <person name="Qiu Y.X."/>
        </authorList>
    </citation>
    <scope>NUCLEOTIDE SEQUENCE [LARGE SCALE GENOMIC DNA]</scope>
    <source>
        <strain evidence="2">Hangzhou</strain>
    </source>
</reference>
<organism evidence="2 3">
    <name type="scientific">Liquidambar formosana</name>
    <name type="common">Formosan gum</name>
    <dbReference type="NCBI Taxonomy" id="63359"/>
    <lineage>
        <taxon>Eukaryota</taxon>
        <taxon>Viridiplantae</taxon>
        <taxon>Streptophyta</taxon>
        <taxon>Embryophyta</taxon>
        <taxon>Tracheophyta</taxon>
        <taxon>Spermatophyta</taxon>
        <taxon>Magnoliopsida</taxon>
        <taxon>eudicotyledons</taxon>
        <taxon>Gunneridae</taxon>
        <taxon>Pentapetalae</taxon>
        <taxon>Saxifragales</taxon>
        <taxon>Altingiaceae</taxon>
        <taxon>Liquidambar</taxon>
    </lineage>
</organism>
<evidence type="ECO:0000313" key="2">
    <source>
        <dbReference type="EMBL" id="KAK9277576.1"/>
    </source>
</evidence>
<feature type="region of interest" description="Disordered" evidence="1">
    <location>
        <begin position="78"/>
        <end position="115"/>
    </location>
</feature>